<dbReference type="EMBL" id="LYDR01000110">
    <property type="protein sequence ID" value="ODA30378.1"/>
    <property type="molecule type" value="Genomic_DNA"/>
</dbReference>
<protein>
    <submittedName>
        <fullName evidence="2">Uncharacterized protein</fullName>
    </submittedName>
</protein>
<evidence type="ECO:0000313" key="3">
    <source>
        <dbReference type="Proteomes" id="UP000094828"/>
    </source>
</evidence>
<proteinExistence type="predicted"/>
<keyword evidence="3" id="KW-1185">Reference proteome</keyword>
<comment type="caution">
    <text evidence="2">The sequence shown here is derived from an EMBL/GenBank/DDBJ whole genome shotgun (WGS) entry which is preliminary data.</text>
</comment>
<sequence>MYADLAPFDAEHTSDLQTEAENNAATPCSLLQAKELPEIFKSTIQPTHGRLCTRDHESGRGSLPHQVSITREIDIATLQPLLCSHYSATITVQPFRPQPLSCPATGMIQDFA</sequence>
<dbReference type="Proteomes" id="UP000094828">
    <property type="component" value="Unassembled WGS sequence"/>
</dbReference>
<name>A0A1C3EAX5_9PLAN</name>
<accession>A0A1C3EAX5</accession>
<gene>
    <name evidence="2" type="ORF">A6X21_00420</name>
</gene>
<feature type="region of interest" description="Disordered" evidence="1">
    <location>
        <begin position="1"/>
        <end position="22"/>
    </location>
</feature>
<evidence type="ECO:0000256" key="1">
    <source>
        <dbReference type="SAM" id="MobiDB-lite"/>
    </source>
</evidence>
<dbReference type="AlphaFoldDB" id="A0A1C3EAX5"/>
<organism evidence="2 3">
    <name type="scientific">Planctopirus hydrillae</name>
    <dbReference type="NCBI Taxonomy" id="1841610"/>
    <lineage>
        <taxon>Bacteria</taxon>
        <taxon>Pseudomonadati</taxon>
        <taxon>Planctomycetota</taxon>
        <taxon>Planctomycetia</taxon>
        <taxon>Planctomycetales</taxon>
        <taxon>Planctomycetaceae</taxon>
        <taxon>Planctopirus</taxon>
    </lineage>
</organism>
<reference evidence="2 3" key="1">
    <citation type="submission" date="2016-05" db="EMBL/GenBank/DDBJ databases">
        <title>Genomic and physiological characterization of Planctopirus sp. isolated from fresh water lake.</title>
        <authorList>
            <person name="Subhash Y."/>
            <person name="Ramana C."/>
        </authorList>
    </citation>
    <scope>NUCLEOTIDE SEQUENCE [LARGE SCALE GENOMIC DNA]</scope>
    <source>
        <strain evidence="2 3">JC280</strain>
    </source>
</reference>
<evidence type="ECO:0000313" key="2">
    <source>
        <dbReference type="EMBL" id="ODA30378.1"/>
    </source>
</evidence>